<evidence type="ECO:0000256" key="5">
    <source>
        <dbReference type="ARBA" id="ARBA00022692"/>
    </source>
</evidence>
<feature type="transmembrane region" description="Helical" evidence="8">
    <location>
        <begin position="74"/>
        <end position="96"/>
    </location>
</feature>
<keyword evidence="3" id="KW-1003">Cell membrane</keyword>
<dbReference type="PANTHER" id="PTHR43227">
    <property type="entry name" value="BLL4140 PROTEIN"/>
    <property type="match status" value="1"/>
</dbReference>
<feature type="non-terminal residue" evidence="9">
    <location>
        <position position="178"/>
    </location>
</feature>
<dbReference type="SUPFAM" id="SSF161098">
    <property type="entry name" value="MetI-like"/>
    <property type="match status" value="1"/>
</dbReference>
<evidence type="ECO:0000256" key="6">
    <source>
        <dbReference type="ARBA" id="ARBA00022989"/>
    </source>
</evidence>
<dbReference type="AlphaFoldDB" id="A0A381WA27"/>
<feature type="transmembrane region" description="Helical" evidence="8">
    <location>
        <begin position="154"/>
        <end position="176"/>
    </location>
</feature>
<evidence type="ECO:0000313" key="9">
    <source>
        <dbReference type="EMBL" id="SVA48773.1"/>
    </source>
</evidence>
<feature type="transmembrane region" description="Helical" evidence="8">
    <location>
        <begin position="108"/>
        <end position="128"/>
    </location>
</feature>
<proteinExistence type="predicted"/>
<dbReference type="InterPro" id="IPR035906">
    <property type="entry name" value="MetI-like_sf"/>
</dbReference>
<evidence type="ECO:0000256" key="7">
    <source>
        <dbReference type="ARBA" id="ARBA00023136"/>
    </source>
</evidence>
<dbReference type="InterPro" id="IPR050809">
    <property type="entry name" value="UgpAE/MalFG_permease"/>
</dbReference>
<accession>A0A381WA27</accession>
<dbReference type="EMBL" id="UINC01011012">
    <property type="protein sequence ID" value="SVA48773.1"/>
    <property type="molecule type" value="Genomic_DNA"/>
</dbReference>
<evidence type="ECO:0000256" key="3">
    <source>
        <dbReference type="ARBA" id="ARBA00022475"/>
    </source>
</evidence>
<comment type="subcellular location">
    <subcellularLocation>
        <location evidence="1">Cell inner membrane</location>
        <topology evidence="1">Multi-pass membrane protein</topology>
    </subcellularLocation>
</comment>
<keyword evidence="5 8" id="KW-0812">Transmembrane</keyword>
<gene>
    <name evidence="9" type="ORF">METZ01_LOCUS101627</name>
</gene>
<dbReference type="PANTHER" id="PTHR43227:SF9">
    <property type="entry name" value="SN-GLYCEROL-3-PHOSPHATE TRANSPORT SYSTEM PERMEASE PROTEIN UGPA"/>
    <property type="match status" value="1"/>
</dbReference>
<evidence type="ECO:0000256" key="8">
    <source>
        <dbReference type="SAM" id="Phobius"/>
    </source>
</evidence>
<name>A0A381WA27_9ZZZZ</name>
<reference evidence="9" key="1">
    <citation type="submission" date="2018-05" db="EMBL/GenBank/DDBJ databases">
        <authorList>
            <person name="Lanie J.A."/>
            <person name="Ng W.-L."/>
            <person name="Kazmierczak K.M."/>
            <person name="Andrzejewski T.M."/>
            <person name="Davidsen T.M."/>
            <person name="Wayne K.J."/>
            <person name="Tettelin H."/>
            <person name="Glass J.I."/>
            <person name="Rusch D."/>
            <person name="Podicherti R."/>
            <person name="Tsui H.-C.T."/>
            <person name="Winkler M.E."/>
        </authorList>
    </citation>
    <scope>NUCLEOTIDE SEQUENCE</scope>
</reference>
<keyword evidence="2" id="KW-0813">Transport</keyword>
<evidence type="ECO:0000256" key="4">
    <source>
        <dbReference type="ARBA" id="ARBA00022519"/>
    </source>
</evidence>
<sequence length="178" mass="20318">MKKVQFNSNLSPFLFIAPQLVIILIFLYWPIIQTFTDAFTAQDPFGFSKTFVWFDNFELVITDPAYLRSFKFTLIYIFVITLVTGSLGLLLAVQANSVIHGKSAYKTLLIWPYAIAPAVVGVTANYFFSERLGLLYSFFNDLWGFNWMNSVSDAYIYVMIAGSWKQISANFIFFLAGL</sequence>
<keyword evidence="4" id="KW-0997">Cell inner membrane</keyword>
<evidence type="ECO:0000256" key="2">
    <source>
        <dbReference type="ARBA" id="ARBA00022448"/>
    </source>
</evidence>
<protein>
    <recommendedName>
        <fullName evidence="10">ABC transmembrane type-1 domain-containing protein</fullName>
    </recommendedName>
</protein>
<dbReference type="GO" id="GO:0005886">
    <property type="term" value="C:plasma membrane"/>
    <property type="evidence" value="ECO:0007669"/>
    <property type="project" value="UniProtKB-SubCell"/>
</dbReference>
<keyword evidence="7 8" id="KW-0472">Membrane</keyword>
<feature type="transmembrane region" description="Helical" evidence="8">
    <location>
        <begin position="12"/>
        <end position="31"/>
    </location>
</feature>
<evidence type="ECO:0008006" key="10">
    <source>
        <dbReference type="Google" id="ProtNLM"/>
    </source>
</evidence>
<dbReference type="Gene3D" id="1.10.3720.10">
    <property type="entry name" value="MetI-like"/>
    <property type="match status" value="1"/>
</dbReference>
<organism evidence="9">
    <name type="scientific">marine metagenome</name>
    <dbReference type="NCBI Taxonomy" id="408172"/>
    <lineage>
        <taxon>unclassified sequences</taxon>
        <taxon>metagenomes</taxon>
        <taxon>ecological metagenomes</taxon>
    </lineage>
</organism>
<evidence type="ECO:0000256" key="1">
    <source>
        <dbReference type="ARBA" id="ARBA00004429"/>
    </source>
</evidence>
<keyword evidence="6 8" id="KW-1133">Transmembrane helix</keyword>